<proteinExistence type="predicted"/>
<dbReference type="InterPro" id="IPR007077">
    <property type="entry name" value="TfoX_C"/>
</dbReference>
<dbReference type="Gene3D" id="1.10.150.20">
    <property type="entry name" value="5' to 3' exonuclease, C-terminal subdomain"/>
    <property type="match status" value="1"/>
</dbReference>
<dbReference type="PIRSF" id="PIRSF028788">
    <property type="entry name" value="TfoX_Sxy"/>
    <property type="match status" value="1"/>
</dbReference>
<sequence>MNMKVNTQKARELCQQLEELIGDIKIKRLFIGCGLFKDEDLFGMCQGEILYLKATGELAKYFESLGAVSYLITAPNSRLTISNYYRLPKYVMDDKKAFKRCLILSIEQAKKLRIAMELAKKKRIKELINLSIKHERLLAKIQVYDVETFKTVGAANCYVRLKKLGISVNISLYWSLAAALLNKYVILLTSQEKKKLIAELNTALWNAGLKPVKTE</sequence>
<feature type="domain" description="TfoX C-terminal" evidence="2">
    <location>
        <begin position="121"/>
        <end position="199"/>
    </location>
</feature>
<reference evidence="3 4" key="1">
    <citation type="submission" date="2018-06" db="EMBL/GenBank/DDBJ databases">
        <authorList>
            <consortium name="Pathogen Informatics"/>
            <person name="Doyle S."/>
        </authorList>
    </citation>
    <scope>NUCLEOTIDE SEQUENCE [LARGE SCALE GENOMIC DNA]</scope>
    <source>
        <strain evidence="3 4">NCTC10699</strain>
    </source>
</reference>
<organism evidence="3 4">
    <name type="scientific">[Pasteurella] mairii</name>
    <dbReference type="NCBI Taxonomy" id="757"/>
    <lineage>
        <taxon>Bacteria</taxon>
        <taxon>Pseudomonadati</taxon>
        <taxon>Pseudomonadota</taxon>
        <taxon>Gammaproteobacteria</taxon>
        <taxon>Pasteurellales</taxon>
        <taxon>Pasteurellaceae</taxon>
    </lineage>
</organism>
<evidence type="ECO:0000313" key="3">
    <source>
        <dbReference type="EMBL" id="SUB34410.1"/>
    </source>
</evidence>
<dbReference type="Pfam" id="PF04994">
    <property type="entry name" value="TfoX_C"/>
    <property type="match status" value="1"/>
</dbReference>
<dbReference type="PANTHER" id="PTHR36121:SF1">
    <property type="entry name" value="PROTEIN SXY"/>
    <property type="match status" value="1"/>
</dbReference>
<protein>
    <submittedName>
        <fullName evidence="3">DNA transformation protein TfoX</fullName>
    </submittedName>
</protein>
<dbReference type="InterPro" id="IPR026256">
    <property type="entry name" value="TfoX-like_gammaprotbact"/>
</dbReference>
<evidence type="ECO:0000259" key="2">
    <source>
        <dbReference type="Pfam" id="PF04994"/>
    </source>
</evidence>
<gene>
    <name evidence="3" type="primary">tfoX</name>
    <name evidence="3" type="ORF">NCTC10699_02079</name>
</gene>
<dbReference type="SUPFAM" id="SSF159894">
    <property type="entry name" value="YgaC/TfoX-N like"/>
    <property type="match status" value="1"/>
</dbReference>
<dbReference type="GO" id="GO:0030420">
    <property type="term" value="P:establishment of competence for transformation"/>
    <property type="evidence" value="ECO:0007669"/>
    <property type="project" value="InterPro"/>
</dbReference>
<evidence type="ECO:0000313" key="4">
    <source>
        <dbReference type="Proteomes" id="UP000254280"/>
    </source>
</evidence>
<feature type="domain" description="TfoX N-terminal" evidence="1">
    <location>
        <begin position="16"/>
        <end position="109"/>
    </location>
</feature>
<keyword evidence="4" id="KW-1185">Reference proteome</keyword>
<dbReference type="InterPro" id="IPR047525">
    <property type="entry name" value="TfoX-like"/>
</dbReference>
<dbReference type="Proteomes" id="UP000254280">
    <property type="component" value="Unassembled WGS sequence"/>
</dbReference>
<dbReference type="PANTHER" id="PTHR36121">
    <property type="entry name" value="PROTEIN SXY"/>
    <property type="match status" value="1"/>
</dbReference>
<evidence type="ECO:0000259" key="1">
    <source>
        <dbReference type="Pfam" id="PF04993"/>
    </source>
</evidence>
<dbReference type="InterPro" id="IPR007076">
    <property type="entry name" value="TfoX_N"/>
</dbReference>
<dbReference type="AlphaFoldDB" id="A0A379B8J8"/>
<dbReference type="Gene3D" id="3.30.1460.30">
    <property type="entry name" value="YgaC/TfoX-N like chaperone"/>
    <property type="match status" value="1"/>
</dbReference>
<name>A0A379B8J8_9PAST</name>
<dbReference type="Pfam" id="PF04993">
    <property type="entry name" value="TfoX_N"/>
    <property type="match status" value="1"/>
</dbReference>
<accession>A0A379B8J8</accession>
<dbReference type="EMBL" id="UGSS01000002">
    <property type="protein sequence ID" value="SUB34410.1"/>
    <property type="molecule type" value="Genomic_DNA"/>
</dbReference>